<dbReference type="Proteomes" id="UP000823897">
    <property type="component" value="Unassembled WGS sequence"/>
</dbReference>
<evidence type="ECO:0000313" key="3">
    <source>
        <dbReference type="Proteomes" id="UP000823897"/>
    </source>
</evidence>
<reference evidence="2" key="2">
    <citation type="submission" date="2021-04" db="EMBL/GenBank/DDBJ databases">
        <authorList>
            <person name="Gilroy R."/>
        </authorList>
    </citation>
    <scope>NUCLEOTIDE SEQUENCE</scope>
    <source>
        <strain evidence="2">ChiGjej3B3-11674</strain>
    </source>
</reference>
<sequence>MILGIGTEAGVFLYAGLSGMTAVFAYGILSCLRKLIPHSLSVIGAEDLLFWIASSAYIFSKMYETTYGSVRWFFLLGLAAGSGAGYMLERLGRKACRKISSACAGRRKPKTKNKSLEK</sequence>
<accession>A0A9D2R2J2</accession>
<dbReference type="EMBL" id="DWUV01000124">
    <property type="protein sequence ID" value="HJD34200.1"/>
    <property type="molecule type" value="Genomic_DNA"/>
</dbReference>
<feature type="transmembrane region" description="Helical" evidence="1">
    <location>
        <begin position="39"/>
        <end position="58"/>
    </location>
</feature>
<name>A0A9D2R2J2_9FIRM</name>
<dbReference type="NCBIfam" id="TIGR02893">
    <property type="entry name" value="spore_yabQ"/>
    <property type="match status" value="1"/>
</dbReference>
<proteinExistence type="predicted"/>
<evidence type="ECO:0000256" key="1">
    <source>
        <dbReference type="SAM" id="Phobius"/>
    </source>
</evidence>
<feature type="transmembrane region" description="Helical" evidence="1">
    <location>
        <begin position="12"/>
        <end position="32"/>
    </location>
</feature>
<gene>
    <name evidence="2" type="ORF">H9911_06645</name>
</gene>
<dbReference type="Pfam" id="PF09578">
    <property type="entry name" value="Spore_YabQ"/>
    <property type="match status" value="1"/>
</dbReference>
<keyword evidence="1" id="KW-0472">Membrane</keyword>
<evidence type="ECO:0000313" key="2">
    <source>
        <dbReference type="EMBL" id="HJD34200.1"/>
    </source>
</evidence>
<organism evidence="2 3">
    <name type="scientific">Candidatus Mediterraneibacter tabaqchaliae</name>
    <dbReference type="NCBI Taxonomy" id="2838689"/>
    <lineage>
        <taxon>Bacteria</taxon>
        <taxon>Bacillati</taxon>
        <taxon>Bacillota</taxon>
        <taxon>Clostridia</taxon>
        <taxon>Lachnospirales</taxon>
        <taxon>Lachnospiraceae</taxon>
        <taxon>Mediterraneibacter</taxon>
    </lineage>
</organism>
<keyword evidence="1" id="KW-0812">Transmembrane</keyword>
<dbReference type="AlphaFoldDB" id="A0A9D2R2J2"/>
<keyword evidence="1" id="KW-1133">Transmembrane helix</keyword>
<dbReference type="InterPro" id="IPR019074">
    <property type="entry name" value="YabQ"/>
</dbReference>
<protein>
    <submittedName>
        <fullName evidence="2">Spore cortex biosynthesis protein YabQ</fullName>
    </submittedName>
</protein>
<comment type="caution">
    <text evidence="2">The sequence shown here is derived from an EMBL/GenBank/DDBJ whole genome shotgun (WGS) entry which is preliminary data.</text>
</comment>
<reference evidence="2" key="1">
    <citation type="journal article" date="2021" name="PeerJ">
        <title>Extensive microbial diversity within the chicken gut microbiome revealed by metagenomics and culture.</title>
        <authorList>
            <person name="Gilroy R."/>
            <person name="Ravi A."/>
            <person name="Getino M."/>
            <person name="Pursley I."/>
            <person name="Horton D.L."/>
            <person name="Alikhan N.F."/>
            <person name="Baker D."/>
            <person name="Gharbi K."/>
            <person name="Hall N."/>
            <person name="Watson M."/>
            <person name="Adriaenssens E.M."/>
            <person name="Foster-Nyarko E."/>
            <person name="Jarju S."/>
            <person name="Secka A."/>
            <person name="Antonio M."/>
            <person name="Oren A."/>
            <person name="Chaudhuri R.R."/>
            <person name="La Ragione R."/>
            <person name="Hildebrand F."/>
            <person name="Pallen M.J."/>
        </authorList>
    </citation>
    <scope>NUCLEOTIDE SEQUENCE</scope>
    <source>
        <strain evidence="2">ChiGjej3B3-11674</strain>
    </source>
</reference>
<feature type="transmembrane region" description="Helical" evidence="1">
    <location>
        <begin position="70"/>
        <end position="88"/>
    </location>
</feature>